<keyword evidence="8" id="KW-0350">Heme biosynthesis</keyword>
<evidence type="ECO:0000256" key="11">
    <source>
        <dbReference type="ARBA" id="ARBA00023444"/>
    </source>
</evidence>
<keyword evidence="2" id="KW-1003">Cell membrane</keyword>
<feature type="transmembrane region" description="Helical" evidence="12">
    <location>
        <begin position="162"/>
        <end position="186"/>
    </location>
</feature>
<feature type="transmembrane region" description="Helical" evidence="12">
    <location>
        <begin position="64"/>
        <end position="83"/>
    </location>
</feature>
<sequence>MMRAVAIAAVVAQAGIAVTGSVVRVTGSGLGCPTWPECFPGSLVPTPHPEVEPLTQWIEFGNRLLTGVVILVAAACVVAAWGVRPRSARLVRLAWLQPVGVILQAVVGGLVVRSQLVWWSVGLHFLLSVVFVWLAVQLVCAVRDAFDGGADGPPIPVVPGPVRGLVATSSVVLGLLVVAGTLVTAAGPHSGDSDVPRLELGVQATAQLHADLVFAYLGLLVGLGFALRAVGGPAELWRRYTAVIAVAAAQGVLGGVQYALGVPEVLVSLHVLGSMLAVVAASALWAGTVRRARSERAVPEPAPAEVM</sequence>
<feature type="transmembrane region" description="Helical" evidence="12">
    <location>
        <begin position="206"/>
        <end position="227"/>
    </location>
</feature>
<dbReference type="PANTHER" id="PTHR35457">
    <property type="entry name" value="HEME A SYNTHASE"/>
    <property type="match status" value="1"/>
</dbReference>
<evidence type="ECO:0000256" key="10">
    <source>
        <dbReference type="ARBA" id="ARBA00023157"/>
    </source>
</evidence>
<dbReference type="EMBL" id="FRAP01000001">
    <property type="protein sequence ID" value="SHJ92220.1"/>
    <property type="molecule type" value="Genomic_DNA"/>
</dbReference>
<evidence type="ECO:0000256" key="5">
    <source>
        <dbReference type="ARBA" id="ARBA00022989"/>
    </source>
</evidence>
<keyword evidence="4" id="KW-0479">Metal-binding</keyword>
<organism evidence="13 14">
    <name type="scientific">Pseudonocardia thermophila</name>
    <dbReference type="NCBI Taxonomy" id="1848"/>
    <lineage>
        <taxon>Bacteria</taxon>
        <taxon>Bacillati</taxon>
        <taxon>Actinomycetota</taxon>
        <taxon>Actinomycetes</taxon>
        <taxon>Pseudonocardiales</taxon>
        <taxon>Pseudonocardiaceae</taxon>
        <taxon>Pseudonocardia</taxon>
    </lineage>
</organism>
<keyword evidence="6" id="KW-0560">Oxidoreductase</keyword>
<protein>
    <submittedName>
        <fullName evidence="13">Cytochrome c oxidase assembly protein subunit 15</fullName>
    </submittedName>
</protein>
<evidence type="ECO:0000256" key="2">
    <source>
        <dbReference type="ARBA" id="ARBA00022475"/>
    </source>
</evidence>
<dbReference type="AlphaFoldDB" id="A0A1M6N900"/>
<comment type="pathway">
    <text evidence="11">Porphyrin-containing compound metabolism.</text>
</comment>
<dbReference type="GO" id="GO:0006784">
    <property type="term" value="P:heme A biosynthetic process"/>
    <property type="evidence" value="ECO:0007669"/>
    <property type="project" value="InterPro"/>
</dbReference>
<keyword evidence="5 12" id="KW-1133">Transmembrane helix</keyword>
<evidence type="ECO:0000256" key="9">
    <source>
        <dbReference type="ARBA" id="ARBA00023136"/>
    </source>
</evidence>
<keyword evidence="3 12" id="KW-0812">Transmembrane</keyword>
<name>A0A1M6N900_PSETH</name>
<evidence type="ECO:0000256" key="8">
    <source>
        <dbReference type="ARBA" id="ARBA00023133"/>
    </source>
</evidence>
<feature type="transmembrane region" description="Helical" evidence="12">
    <location>
        <begin position="117"/>
        <end position="142"/>
    </location>
</feature>
<dbReference type="GO" id="GO:0016020">
    <property type="term" value="C:membrane"/>
    <property type="evidence" value="ECO:0007669"/>
    <property type="project" value="UniProtKB-SubCell"/>
</dbReference>
<dbReference type="InterPro" id="IPR050450">
    <property type="entry name" value="COX15/CtaA_HemeA_synthase"/>
</dbReference>
<evidence type="ECO:0000256" key="4">
    <source>
        <dbReference type="ARBA" id="ARBA00022723"/>
    </source>
</evidence>
<feature type="transmembrane region" description="Helical" evidence="12">
    <location>
        <begin position="90"/>
        <end position="111"/>
    </location>
</feature>
<gene>
    <name evidence="13" type="ORF">SAMN05443637_101105</name>
</gene>
<evidence type="ECO:0000313" key="13">
    <source>
        <dbReference type="EMBL" id="SHJ92220.1"/>
    </source>
</evidence>
<feature type="transmembrane region" description="Helical" evidence="12">
    <location>
        <begin position="239"/>
        <end position="260"/>
    </location>
</feature>
<reference evidence="13 14" key="1">
    <citation type="submission" date="2016-11" db="EMBL/GenBank/DDBJ databases">
        <authorList>
            <person name="Jaros S."/>
            <person name="Januszkiewicz K."/>
            <person name="Wedrychowicz H."/>
        </authorList>
    </citation>
    <scope>NUCLEOTIDE SEQUENCE [LARGE SCALE GENOMIC DNA]</scope>
    <source>
        <strain evidence="13 14">DSM 43832</strain>
    </source>
</reference>
<keyword evidence="9 12" id="KW-0472">Membrane</keyword>
<comment type="subcellular location">
    <subcellularLocation>
        <location evidence="1">Membrane</location>
        <topology evidence="1">Multi-pass membrane protein</topology>
    </subcellularLocation>
</comment>
<dbReference type="STRING" id="1848.SAMN05443637_101105"/>
<evidence type="ECO:0000256" key="6">
    <source>
        <dbReference type="ARBA" id="ARBA00023002"/>
    </source>
</evidence>
<evidence type="ECO:0000313" key="14">
    <source>
        <dbReference type="Proteomes" id="UP000184363"/>
    </source>
</evidence>
<feature type="transmembrane region" description="Helical" evidence="12">
    <location>
        <begin position="266"/>
        <end position="286"/>
    </location>
</feature>
<evidence type="ECO:0000256" key="7">
    <source>
        <dbReference type="ARBA" id="ARBA00023004"/>
    </source>
</evidence>
<dbReference type="Pfam" id="PF02628">
    <property type="entry name" value="COX15-CtaA"/>
    <property type="match status" value="1"/>
</dbReference>
<dbReference type="GO" id="GO:0016491">
    <property type="term" value="F:oxidoreductase activity"/>
    <property type="evidence" value="ECO:0007669"/>
    <property type="project" value="UniProtKB-KW"/>
</dbReference>
<evidence type="ECO:0000256" key="1">
    <source>
        <dbReference type="ARBA" id="ARBA00004141"/>
    </source>
</evidence>
<keyword evidence="10" id="KW-1015">Disulfide bond</keyword>
<dbReference type="Proteomes" id="UP000184363">
    <property type="component" value="Unassembled WGS sequence"/>
</dbReference>
<dbReference type="InterPro" id="IPR003780">
    <property type="entry name" value="COX15/CtaA_fam"/>
</dbReference>
<evidence type="ECO:0000256" key="3">
    <source>
        <dbReference type="ARBA" id="ARBA00022692"/>
    </source>
</evidence>
<dbReference type="GO" id="GO:0046872">
    <property type="term" value="F:metal ion binding"/>
    <property type="evidence" value="ECO:0007669"/>
    <property type="project" value="UniProtKB-KW"/>
</dbReference>
<accession>A0A1M6N900</accession>
<dbReference type="PANTHER" id="PTHR35457:SF1">
    <property type="entry name" value="HEME A SYNTHASE"/>
    <property type="match status" value="1"/>
</dbReference>
<keyword evidence="14" id="KW-1185">Reference proteome</keyword>
<evidence type="ECO:0000256" key="12">
    <source>
        <dbReference type="SAM" id="Phobius"/>
    </source>
</evidence>
<keyword evidence="7" id="KW-0408">Iron</keyword>
<proteinExistence type="predicted"/>